<dbReference type="InterPro" id="IPR005186">
    <property type="entry name" value="FlaG"/>
</dbReference>
<keyword evidence="1" id="KW-0282">Flagellum</keyword>
<dbReference type="Pfam" id="PF03646">
    <property type="entry name" value="FlaG"/>
    <property type="match status" value="1"/>
</dbReference>
<keyword evidence="1" id="KW-0969">Cilium</keyword>
<evidence type="ECO:0000313" key="1">
    <source>
        <dbReference type="EMBL" id="QQK77901.1"/>
    </source>
</evidence>
<keyword evidence="1" id="KW-0966">Cell projection</keyword>
<dbReference type="RefSeq" id="WP_200125688.1">
    <property type="nucleotide sequence ID" value="NZ_CP054705.1"/>
</dbReference>
<keyword evidence="2" id="KW-1185">Reference proteome</keyword>
<reference evidence="1 2" key="1">
    <citation type="submission" date="2020-06" db="EMBL/GenBank/DDBJ databases">
        <title>Genomic analysis of Salicibibacter sp. NKC5-3.</title>
        <authorList>
            <person name="Oh Y.J."/>
        </authorList>
    </citation>
    <scope>NUCLEOTIDE SEQUENCE [LARGE SCALE GENOMIC DNA]</scope>
    <source>
        <strain evidence="1 2">NKC5-3</strain>
    </source>
</reference>
<dbReference type="EMBL" id="CP054705">
    <property type="protein sequence ID" value="QQK77901.1"/>
    <property type="molecule type" value="Genomic_DNA"/>
</dbReference>
<dbReference type="Gene3D" id="3.30.160.170">
    <property type="entry name" value="FlaG-like"/>
    <property type="match status" value="1"/>
</dbReference>
<gene>
    <name evidence="1" type="ORF">HUG15_21515</name>
</gene>
<sequence>MDSSPITSAGGGSTFPMQRFLSLANEHAQRIEKKHDRFGQKQMEDYVEEFNDILERTPTSLRFNIHEDLDRIYVHVVDRFSEEILREIPPEKLLDMTAAILKQAGIIVDEQW</sequence>
<evidence type="ECO:0000313" key="2">
    <source>
        <dbReference type="Proteomes" id="UP000595823"/>
    </source>
</evidence>
<dbReference type="InterPro" id="IPR035924">
    <property type="entry name" value="FlaG-like_sf"/>
</dbReference>
<dbReference type="SUPFAM" id="SSF160214">
    <property type="entry name" value="FlaG-like"/>
    <property type="match status" value="1"/>
</dbReference>
<accession>A0A7T6Z6W7</accession>
<dbReference type="PANTHER" id="PTHR37166">
    <property type="entry name" value="PROTEIN FLAG"/>
    <property type="match status" value="1"/>
</dbReference>
<dbReference type="AlphaFoldDB" id="A0A7T6Z6W7"/>
<proteinExistence type="predicted"/>
<dbReference type="PANTHER" id="PTHR37166:SF1">
    <property type="entry name" value="PROTEIN FLAG"/>
    <property type="match status" value="1"/>
</dbReference>
<protein>
    <submittedName>
        <fullName evidence="1">Flagellar protein FlaG</fullName>
    </submittedName>
</protein>
<name>A0A7T6Z6W7_9BACI</name>
<dbReference type="Proteomes" id="UP000595823">
    <property type="component" value="Chromosome"/>
</dbReference>
<organism evidence="1 2">
    <name type="scientific">Salicibibacter cibarius</name>
    <dbReference type="NCBI Taxonomy" id="2743000"/>
    <lineage>
        <taxon>Bacteria</taxon>
        <taxon>Bacillati</taxon>
        <taxon>Bacillota</taxon>
        <taxon>Bacilli</taxon>
        <taxon>Bacillales</taxon>
        <taxon>Bacillaceae</taxon>
        <taxon>Salicibibacter</taxon>
    </lineage>
</organism>
<dbReference type="KEGG" id="scia:HUG15_21515"/>